<evidence type="ECO:0000256" key="2">
    <source>
        <dbReference type="PROSITE-ProRule" id="PRU00504"/>
    </source>
</evidence>
<feature type="repeat" description="NHL" evidence="2">
    <location>
        <begin position="127"/>
        <end position="157"/>
    </location>
</feature>
<evidence type="ECO:0000313" key="4">
    <source>
        <dbReference type="EMBL" id="CAF1120208.1"/>
    </source>
</evidence>
<dbReference type="EMBL" id="CAJNOQ010006021">
    <property type="protein sequence ID" value="CAF1120208.1"/>
    <property type="molecule type" value="Genomic_DNA"/>
</dbReference>
<gene>
    <name evidence="4" type="ORF">GPM918_LOCUS19654</name>
    <name evidence="5" type="ORF">SRO942_LOCUS19651</name>
</gene>
<sequence>MGQHFPLHPLQQPQVQHEQQVHQVPLLHMDPVPATDRSRSLKPFRLNGSFRSNTTGITVADVTNSSGTASNQLNYPYDVFVASQNVMYIADSSNNRIQRWLLNATNGTGMTVAGSSTGLSGITSSLLTNPRFLYVDSSQNMYTADTNNHRIQYYSYGAPNGTTILMRWGPSATTGVLVAGANGQGAGANQIDWGAGLYIDASSTIYITDLQSNRVAQWLLGATSGTTVAGSSSGVSGTSSTLMHAVCSVVLDAYDNKYAVDNNNHRIQMFCANGTSGTIVAGTTSGASPTQLQYPCGIAFDLSMNMYIADTSGHRIQKFLKL</sequence>
<dbReference type="PANTHER" id="PTHR24104:SF25">
    <property type="entry name" value="PROTEIN LIN-41"/>
    <property type="match status" value="1"/>
</dbReference>
<dbReference type="Gene3D" id="2.120.10.30">
    <property type="entry name" value="TolB, C-terminal domain"/>
    <property type="match status" value="1"/>
</dbReference>
<reference evidence="4" key="1">
    <citation type="submission" date="2021-02" db="EMBL/GenBank/DDBJ databases">
        <authorList>
            <person name="Nowell W R."/>
        </authorList>
    </citation>
    <scope>NUCLEOTIDE SEQUENCE</scope>
</reference>
<dbReference type="Pfam" id="PF01436">
    <property type="entry name" value="NHL"/>
    <property type="match status" value="1"/>
</dbReference>
<accession>A0A814QIL5</accession>
<comment type="caution">
    <text evidence="4">The sequence shown here is derived from an EMBL/GenBank/DDBJ whole genome shotgun (WGS) entry which is preliminary data.</text>
</comment>
<evidence type="ECO:0000313" key="6">
    <source>
        <dbReference type="Proteomes" id="UP000663829"/>
    </source>
</evidence>
<keyword evidence="1" id="KW-0677">Repeat</keyword>
<dbReference type="AlphaFoldDB" id="A0A814QIL5"/>
<dbReference type="InterPro" id="IPR050952">
    <property type="entry name" value="TRIM-NHL_E3_ligases"/>
</dbReference>
<dbReference type="PROSITE" id="PS51125">
    <property type="entry name" value="NHL"/>
    <property type="match status" value="1"/>
</dbReference>
<evidence type="ECO:0000256" key="1">
    <source>
        <dbReference type="ARBA" id="ARBA00022737"/>
    </source>
</evidence>
<dbReference type="SUPFAM" id="SSF101898">
    <property type="entry name" value="NHL repeat"/>
    <property type="match status" value="2"/>
</dbReference>
<evidence type="ECO:0008006" key="7">
    <source>
        <dbReference type="Google" id="ProtNLM"/>
    </source>
</evidence>
<dbReference type="Gene3D" id="2.40.10.500">
    <property type="match status" value="1"/>
</dbReference>
<protein>
    <recommendedName>
        <fullName evidence="7">NHL repeat containing protein</fullName>
    </recommendedName>
</protein>
<name>A0A814QIL5_9BILA</name>
<dbReference type="OrthoDB" id="9987040at2759"/>
<dbReference type="InterPro" id="IPR011042">
    <property type="entry name" value="6-blade_b-propeller_TolB-like"/>
</dbReference>
<feature type="region of interest" description="Disordered" evidence="3">
    <location>
        <begin position="1"/>
        <end position="21"/>
    </location>
</feature>
<dbReference type="PANTHER" id="PTHR24104">
    <property type="entry name" value="E3 UBIQUITIN-PROTEIN LIGASE NHLRC1-RELATED"/>
    <property type="match status" value="1"/>
</dbReference>
<dbReference type="CDD" id="cd05819">
    <property type="entry name" value="NHL"/>
    <property type="match status" value="1"/>
</dbReference>
<dbReference type="InterPro" id="IPR001258">
    <property type="entry name" value="NHL_repeat"/>
</dbReference>
<dbReference type="Proteomes" id="UP000681722">
    <property type="component" value="Unassembled WGS sequence"/>
</dbReference>
<dbReference type="EMBL" id="CAJOBC010006021">
    <property type="protein sequence ID" value="CAF3883864.1"/>
    <property type="molecule type" value="Genomic_DNA"/>
</dbReference>
<dbReference type="Proteomes" id="UP000663829">
    <property type="component" value="Unassembled WGS sequence"/>
</dbReference>
<keyword evidence="6" id="KW-1185">Reference proteome</keyword>
<evidence type="ECO:0000313" key="5">
    <source>
        <dbReference type="EMBL" id="CAF3883864.1"/>
    </source>
</evidence>
<dbReference type="GO" id="GO:0008270">
    <property type="term" value="F:zinc ion binding"/>
    <property type="evidence" value="ECO:0007669"/>
    <property type="project" value="UniProtKB-KW"/>
</dbReference>
<proteinExistence type="predicted"/>
<organism evidence="4 6">
    <name type="scientific">Didymodactylos carnosus</name>
    <dbReference type="NCBI Taxonomy" id="1234261"/>
    <lineage>
        <taxon>Eukaryota</taxon>
        <taxon>Metazoa</taxon>
        <taxon>Spiralia</taxon>
        <taxon>Gnathifera</taxon>
        <taxon>Rotifera</taxon>
        <taxon>Eurotatoria</taxon>
        <taxon>Bdelloidea</taxon>
        <taxon>Philodinida</taxon>
        <taxon>Philodinidae</taxon>
        <taxon>Didymodactylos</taxon>
    </lineage>
</organism>
<evidence type="ECO:0000256" key="3">
    <source>
        <dbReference type="SAM" id="MobiDB-lite"/>
    </source>
</evidence>